<accession>A0A382DTL9</accession>
<organism evidence="1">
    <name type="scientific">marine metagenome</name>
    <dbReference type="NCBI Taxonomy" id="408172"/>
    <lineage>
        <taxon>unclassified sequences</taxon>
        <taxon>metagenomes</taxon>
        <taxon>ecological metagenomes</taxon>
    </lineage>
</organism>
<name>A0A382DTL9_9ZZZZ</name>
<reference evidence="1" key="1">
    <citation type="submission" date="2018-05" db="EMBL/GenBank/DDBJ databases">
        <authorList>
            <person name="Lanie J.A."/>
            <person name="Ng W.-L."/>
            <person name="Kazmierczak K.M."/>
            <person name="Andrzejewski T.M."/>
            <person name="Davidsen T.M."/>
            <person name="Wayne K.J."/>
            <person name="Tettelin H."/>
            <person name="Glass J.I."/>
            <person name="Rusch D."/>
            <person name="Podicherti R."/>
            <person name="Tsui H.-C.T."/>
            <person name="Winkler M.E."/>
        </authorList>
    </citation>
    <scope>NUCLEOTIDE SEQUENCE</scope>
</reference>
<dbReference type="EMBL" id="UINC01040762">
    <property type="protein sequence ID" value="SVB41091.1"/>
    <property type="molecule type" value="Genomic_DNA"/>
</dbReference>
<evidence type="ECO:0000313" key="1">
    <source>
        <dbReference type="EMBL" id="SVB41091.1"/>
    </source>
</evidence>
<dbReference type="AlphaFoldDB" id="A0A382DTL9"/>
<protein>
    <submittedName>
        <fullName evidence="1">Uncharacterized protein</fullName>
    </submittedName>
</protein>
<sequence>MGELLSAALIVPALNASMMPATMAPTVLFIVHISSPCYLLI</sequence>
<gene>
    <name evidence="1" type="ORF">METZ01_LOCUS193945</name>
</gene>
<proteinExistence type="predicted"/>